<evidence type="ECO:0000259" key="2">
    <source>
        <dbReference type="Pfam" id="PF18181"/>
    </source>
</evidence>
<feature type="region of interest" description="Disordered" evidence="1">
    <location>
        <begin position="209"/>
        <end position="253"/>
    </location>
</feature>
<organism evidence="3 4">
    <name type="scientific">Triparma columacea</name>
    <dbReference type="NCBI Taxonomy" id="722753"/>
    <lineage>
        <taxon>Eukaryota</taxon>
        <taxon>Sar</taxon>
        <taxon>Stramenopiles</taxon>
        <taxon>Ochrophyta</taxon>
        <taxon>Bolidophyceae</taxon>
        <taxon>Parmales</taxon>
        <taxon>Triparmaceae</taxon>
        <taxon>Triparma</taxon>
    </lineage>
</organism>
<dbReference type="Pfam" id="PF18181">
    <property type="entry name" value="SLATT_1"/>
    <property type="match status" value="1"/>
</dbReference>
<dbReference type="Proteomes" id="UP001165065">
    <property type="component" value="Unassembled WGS sequence"/>
</dbReference>
<comment type="caution">
    <text evidence="3">The sequence shown here is derived from an EMBL/GenBank/DDBJ whole genome shotgun (WGS) entry which is preliminary data.</text>
</comment>
<dbReference type="Pfam" id="PF14015">
    <property type="entry name" value="DUF4231"/>
    <property type="match status" value="1"/>
</dbReference>
<proteinExistence type="predicted"/>
<reference evidence="4" key="1">
    <citation type="journal article" date="2023" name="Commun. Biol.">
        <title>Genome analysis of Parmales, the sister group of diatoms, reveals the evolutionary specialization of diatoms from phago-mixotrophs to photoautotrophs.</title>
        <authorList>
            <person name="Ban H."/>
            <person name="Sato S."/>
            <person name="Yoshikawa S."/>
            <person name="Yamada K."/>
            <person name="Nakamura Y."/>
            <person name="Ichinomiya M."/>
            <person name="Sato N."/>
            <person name="Blanc-Mathieu R."/>
            <person name="Endo H."/>
            <person name="Kuwata A."/>
            <person name="Ogata H."/>
        </authorList>
    </citation>
    <scope>NUCLEOTIDE SEQUENCE [LARGE SCALE GENOMIC DNA]</scope>
</reference>
<dbReference type="InterPro" id="IPR040884">
    <property type="entry name" value="SLATT_1"/>
</dbReference>
<dbReference type="NCBIfam" id="NF033634">
    <property type="entry name" value="SLATT_1"/>
    <property type="match status" value="1"/>
</dbReference>
<evidence type="ECO:0000256" key="1">
    <source>
        <dbReference type="SAM" id="MobiDB-lite"/>
    </source>
</evidence>
<evidence type="ECO:0000313" key="4">
    <source>
        <dbReference type="Proteomes" id="UP001165065"/>
    </source>
</evidence>
<protein>
    <recommendedName>
        <fullName evidence="2">SMODS and SLOG-associating 2TM effector domain-containing protein</fullName>
    </recommendedName>
</protein>
<accession>A0A9W7G936</accession>
<feature type="region of interest" description="Disordered" evidence="1">
    <location>
        <begin position="172"/>
        <end position="195"/>
    </location>
</feature>
<dbReference type="InterPro" id="IPR025325">
    <property type="entry name" value="DUF4231"/>
</dbReference>
<gene>
    <name evidence="3" type="ORF">TrCOL_g7849</name>
</gene>
<dbReference type="OrthoDB" id="195291at2759"/>
<sequence length="1370" mass="150448">MAFTPSEAESRRHMTPSVPMSNVQVLNGDMSLPSSSLQLSAMQSKVGNIDLPSMPKLDSIGAGSGVSKYELPPGFKKPGTVLGTIEKGVATGNVSIQQLGEQSTPNFNEASLSEGGFGAQNSSVPNLQNFGGRLSSGLPPNVAMPNIVDMNGMATQAVDHISSFDISRKNFTPIPGSSPSTPMLGASPIHHRSVSRKTKFSTISLVSTLGLGPNQTNHDDSDDGGGWSTGEDNEDEGDDFSDEEEKPPGKQTDAQKLEDLQAQAIFSLVEDVPIVGRNGPSVAKLLFLTNRQGRLIDFADLDKFTEAMDIHPKPKLVMNFMPSFSSHSKVQSNYNHWKYQGKKIGYGHGYVTAAKKDDLDATDRKIGVFLRETVLPMAIQTNALILLTFDHCNLSKAMGELVASEAAKTSGRLPFTVINVGFATAYNEQSQKVGSICHQLRVGSKRWKAAEGRVKRAIQNEYGKLGVNNIQKISPPHGCTHYIILDSVKDPSGEGSGPSLSVSREVGRSLQKNLVEAFAKDLPSIAFQTQSHHNGFDGMLSTSNYVERGMPLLLIDSRSINYESPCNSLKDAEKRLIEIEEELSGSGKINFYHASTWSFLHTVIQKMCAASDAISTPGESLTQGKELWRVLKDRREKEKKMEKEEGGVVSLDASVGKKTKKADTKSLVEKAVEIMMKVEKVREINDDNARTGQELAYLRELKRKVSSASSIKTIDAILEKACQRWVLIGGKVGGRLNQLVKHNDVFEPAEFSKKSKRLRDETGEYIKEIDGSHKKFPVPWCVIACCVQGGDEDEMLQKAKTVLEDCIKKWMDVKPIADEIKVLSQKGPLLEEDAQADEDLAKANNDRKEELQKISEKGRLYLKGYGQYKAENFPINKYVAAMSMLDSKSMYSKNLCDIDGIKATLKKVAKIDRLPDDNSHEGMQIVQMAWDKVDIFNSSSSSFKVVAKISYVALLVLGLAVSVVTVISLNDAPFFPVEKTDTIVMGLTLAGSAVTAYINYASPTTKWMQLRGASLMLEGEIWRFRTRSGQYANASTNSTSQRPAEEKLQDVSEMIKQHVLKSANVMNTGFLSKFDGLIKELDTTNPTLPGSATIKRIMGVISRVHPDGSYDVSLNSNGMKTTLGNVRGHNITRSDSKSDISKQDSHSHLEEFSKLEEGAKVEVEAEDEAGMLKLGWNSRRKLAKIYKHGQYEGASVGGTFGQANKLGKKRREGVLEDDHHCPLTADGYLKLRVKPQLAFYQSRLPRYGRMRGFFETGLLVGSLTGTLLAFLNLSKWAAIPAAIVGCLTAYAEFHGTEKKLMRFSDSINSIDSILLWWRTLTDVEKASMKNINELIESCEGVFMSERQAWVSSSIKANQKGGKDDGGEDSE</sequence>
<feature type="compositionally biased region" description="Acidic residues" evidence="1">
    <location>
        <begin position="231"/>
        <end position="245"/>
    </location>
</feature>
<feature type="domain" description="SMODS and SLOG-associating 2TM effector" evidence="2">
    <location>
        <begin position="1228"/>
        <end position="1349"/>
    </location>
</feature>
<dbReference type="EMBL" id="BRYA01000984">
    <property type="protein sequence ID" value="GMI37063.1"/>
    <property type="molecule type" value="Genomic_DNA"/>
</dbReference>
<evidence type="ECO:0000313" key="3">
    <source>
        <dbReference type="EMBL" id="GMI37063.1"/>
    </source>
</evidence>
<keyword evidence="4" id="KW-1185">Reference proteome</keyword>
<name>A0A9W7G936_9STRA</name>